<evidence type="ECO:0000313" key="3">
    <source>
        <dbReference type="Proteomes" id="UP000291892"/>
    </source>
</evidence>
<comment type="caution">
    <text evidence="2">The sequence shown here is derived from an EMBL/GenBank/DDBJ whole genome shotgun (WGS) entry which is preliminary data.</text>
</comment>
<proteinExistence type="predicted"/>
<dbReference type="CDD" id="cd00009">
    <property type="entry name" value="AAA"/>
    <property type="match status" value="1"/>
</dbReference>
<dbReference type="InterPro" id="IPR052934">
    <property type="entry name" value="Methyl-DNA_Rec/Restrict_Enz"/>
</dbReference>
<dbReference type="PANTHER" id="PTHR37291:SF1">
    <property type="entry name" value="TYPE IV METHYL-DIRECTED RESTRICTION ENZYME ECOKMCRB SUBUNIT"/>
    <property type="match status" value="1"/>
</dbReference>
<dbReference type="SMART" id="SM00382">
    <property type="entry name" value="AAA"/>
    <property type="match status" value="1"/>
</dbReference>
<reference evidence="2 3" key="1">
    <citation type="submission" date="2019-02" db="EMBL/GenBank/DDBJ databases">
        <title>The genomic architecture of introgression among sibling species of bacteria.</title>
        <authorList>
            <person name="Cavassim M.I.A."/>
            <person name="Moeskjaer S."/>
            <person name="Moslemi C."/>
            <person name="Fields B."/>
            <person name="Bachmann A."/>
            <person name="Vilhjalmsson B."/>
            <person name="Schierup M.H."/>
            <person name="Young J.P.W."/>
            <person name="Andersen S.U."/>
        </authorList>
    </citation>
    <scope>NUCLEOTIDE SEQUENCE [LARGE SCALE GENOMIC DNA]</scope>
    <source>
        <strain evidence="2 3">SM42</strain>
    </source>
</reference>
<dbReference type="PANTHER" id="PTHR37291">
    <property type="entry name" value="5-METHYLCYTOSINE-SPECIFIC RESTRICTION ENZYME B"/>
    <property type="match status" value="1"/>
</dbReference>
<dbReference type="Pfam" id="PF07728">
    <property type="entry name" value="AAA_5"/>
    <property type="match status" value="1"/>
</dbReference>
<feature type="domain" description="AAA+ ATPase" evidence="1">
    <location>
        <begin position="254"/>
        <end position="420"/>
    </location>
</feature>
<dbReference type="Gene3D" id="3.40.50.300">
    <property type="entry name" value="P-loop containing nucleotide triphosphate hydrolases"/>
    <property type="match status" value="1"/>
</dbReference>
<dbReference type="InterPro" id="IPR027417">
    <property type="entry name" value="P-loop_NTPase"/>
</dbReference>
<name>A0AAE8TYW8_9HYPH</name>
<dbReference type="EMBL" id="SIKX01000006">
    <property type="protein sequence ID" value="TBF02129.1"/>
    <property type="molecule type" value="Genomic_DNA"/>
</dbReference>
<accession>A0AAE8TYW8</accession>
<sequence>MSTRIRADRVALALHNISDWKDQVRAQSTAHLMPLLALLEKGAGKEEAGSILFRETPDEFAFWDRYFHLNDGDKLKPYFNPITLRRAEAGFPHSNAATIRKNTFEGKWKGAVRTISTEGENWELSGAYADVFRTNVLTKSGQVSRVPVVDLAAMLFRAEVFDDADDARALERRFRERFPQQDVDYEKLFVFVSEDRDRVFVSDADPQDYEAAIKSALVEDVKTAAAIPHAAPPPVSLDLSDPILLQVQQLLTFGSSGIILTGAPGTGKSYYAKRIATHLVKSPKTDIFRVQFHPSYGYEDFVEGYRPAETAVSGYKIVDKTFIDACERARAVQAENGLVVLIVDEINRGDPARVFGELLTYIERNYRDDPFILPFSGREFTIPNNLVLIGTMNPFDRSISQVDAAFVRRFDHIEVSPSRDVVEGLLDAGRGFSTDQLTEIGAWFDTIQKMVPFGLGHSFFADVKNLDHLKLVWRYRMKPAAELAIDLNDGARGDVIASFDALVKRLEGAAVDA</sequence>
<organism evidence="2 3">
    <name type="scientific">Rhizobium ruizarguesonis</name>
    <dbReference type="NCBI Taxonomy" id="2081791"/>
    <lineage>
        <taxon>Bacteria</taxon>
        <taxon>Pseudomonadati</taxon>
        <taxon>Pseudomonadota</taxon>
        <taxon>Alphaproteobacteria</taxon>
        <taxon>Hyphomicrobiales</taxon>
        <taxon>Rhizobiaceae</taxon>
        <taxon>Rhizobium/Agrobacterium group</taxon>
        <taxon>Rhizobium</taxon>
    </lineage>
</organism>
<dbReference type="AlphaFoldDB" id="A0AAE8TYW8"/>
<dbReference type="RefSeq" id="WP_130776048.1">
    <property type="nucleotide sequence ID" value="NZ_SIKX01000006.1"/>
</dbReference>
<evidence type="ECO:0000259" key="1">
    <source>
        <dbReference type="SMART" id="SM00382"/>
    </source>
</evidence>
<dbReference type="GO" id="GO:0016887">
    <property type="term" value="F:ATP hydrolysis activity"/>
    <property type="evidence" value="ECO:0007669"/>
    <property type="project" value="InterPro"/>
</dbReference>
<dbReference type="SUPFAM" id="SSF52540">
    <property type="entry name" value="P-loop containing nucleoside triphosphate hydrolases"/>
    <property type="match status" value="1"/>
</dbReference>
<dbReference type="InterPro" id="IPR011704">
    <property type="entry name" value="ATPase_dyneun-rel_AAA"/>
</dbReference>
<evidence type="ECO:0000313" key="2">
    <source>
        <dbReference type="EMBL" id="TBF02129.1"/>
    </source>
</evidence>
<gene>
    <name evidence="2" type="ORF">ELG94_34945</name>
</gene>
<dbReference type="GO" id="GO:0005524">
    <property type="term" value="F:ATP binding"/>
    <property type="evidence" value="ECO:0007669"/>
    <property type="project" value="InterPro"/>
</dbReference>
<protein>
    <submittedName>
        <fullName evidence="2">AAA family ATPase</fullName>
    </submittedName>
</protein>
<dbReference type="Proteomes" id="UP000291892">
    <property type="component" value="Unassembled WGS sequence"/>
</dbReference>
<dbReference type="InterPro" id="IPR003593">
    <property type="entry name" value="AAA+_ATPase"/>
</dbReference>